<dbReference type="PANTHER" id="PTHR24276:SF98">
    <property type="entry name" value="FI18310P1-RELATED"/>
    <property type="match status" value="1"/>
</dbReference>
<keyword evidence="5" id="KW-0378">Hydrolase</keyword>
<keyword evidence="6" id="KW-1185">Reference proteome</keyword>
<keyword evidence="3" id="KW-0732">Signal</keyword>
<organism evidence="5 6">
    <name type="scientific">Streptomyces noboritoensis</name>
    <dbReference type="NCBI Taxonomy" id="67337"/>
    <lineage>
        <taxon>Bacteria</taxon>
        <taxon>Bacillati</taxon>
        <taxon>Actinomycetota</taxon>
        <taxon>Actinomycetes</taxon>
        <taxon>Kitasatosporales</taxon>
        <taxon>Streptomycetaceae</taxon>
        <taxon>Streptomyces</taxon>
    </lineage>
</organism>
<dbReference type="PANTHER" id="PTHR24276">
    <property type="entry name" value="POLYSERASE-RELATED"/>
    <property type="match status" value="1"/>
</dbReference>
<dbReference type="EC" id="3.4.21.-" evidence="5"/>
<evidence type="ECO:0000313" key="5">
    <source>
        <dbReference type="EMBL" id="MFC0842603.1"/>
    </source>
</evidence>
<keyword evidence="2" id="KW-1015">Disulfide bond</keyword>
<dbReference type="PRINTS" id="PR00722">
    <property type="entry name" value="CHYMOTRYPSIN"/>
</dbReference>
<evidence type="ECO:0000256" key="3">
    <source>
        <dbReference type="SAM" id="SignalP"/>
    </source>
</evidence>
<dbReference type="Gene3D" id="2.40.10.10">
    <property type="entry name" value="Trypsin-like serine proteases"/>
    <property type="match status" value="1"/>
</dbReference>
<proteinExistence type="inferred from homology"/>
<dbReference type="SMART" id="SM00020">
    <property type="entry name" value="Tryp_SPc"/>
    <property type="match status" value="1"/>
</dbReference>
<evidence type="ECO:0000256" key="2">
    <source>
        <dbReference type="ARBA" id="ARBA00023157"/>
    </source>
</evidence>
<comment type="similarity">
    <text evidence="1">Belongs to the peptidase S1 family.</text>
</comment>
<reference evidence="5 6" key="1">
    <citation type="submission" date="2024-09" db="EMBL/GenBank/DDBJ databases">
        <authorList>
            <person name="Sun Q."/>
            <person name="Mori K."/>
        </authorList>
    </citation>
    <scope>NUCLEOTIDE SEQUENCE [LARGE SCALE GENOMIC DNA]</scope>
    <source>
        <strain evidence="5 6">JCM 4557</strain>
    </source>
</reference>
<dbReference type="InterPro" id="IPR001254">
    <property type="entry name" value="Trypsin_dom"/>
</dbReference>
<dbReference type="Pfam" id="PF00089">
    <property type="entry name" value="Trypsin"/>
    <property type="match status" value="1"/>
</dbReference>
<dbReference type="Proteomes" id="UP001589887">
    <property type="component" value="Unassembled WGS sequence"/>
</dbReference>
<dbReference type="RefSeq" id="WP_394316438.1">
    <property type="nucleotide sequence ID" value="NZ_JBHMQV010000001.1"/>
</dbReference>
<sequence>MSRKRSRTSWTTALLAALGTVILTSPPASALSGKEVPTNTYAFAAKLNVGENSACTGALVDSQWVLTAASCFAVDGKPAAAGKPAVKTTATVGRTDLTQTGGDVVEVANLVPHADRDLMMVQLTWPVVGVDPVKRATSAPTTGEQLTALGFGRTKTEWVPDKLHSGTFTVASVDAGALALSSSGGAVICQGDAGGPALRVKDGGVELAAVHSRSWRGGCLGSSAAETRTGAVDTRVDDVAAWIDHILAQAATEHVVTIETGRLPGTYDGITGCTHAFPGAGTGLFLCGSTYTHAVWNDGRNEFSGLGTDHAVWTSWQSHRDGPFAPWGSLGGRDLQSGVWWTDKTPTLKSLGGDNRSWCRTYGDQGWGSWYDCTN</sequence>
<protein>
    <submittedName>
        <fullName evidence="5">Trypsin-like serine protease</fullName>
        <ecNumber evidence="5">3.4.21.-</ecNumber>
    </submittedName>
</protein>
<dbReference type="SUPFAM" id="SSF50494">
    <property type="entry name" value="Trypsin-like serine proteases"/>
    <property type="match status" value="1"/>
</dbReference>
<dbReference type="PROSITE" id="PS50240">
    <property type="entry name" value="TRYPSIN_DOM"/>
    <property type="match status" value="1"/>
</dbReference>
<comment type="caution">
    <text evidence="5">The sequence shown here is derived from an EMBL/GenBank/DDBJ whole genome shotgun (WGS) entry which is preliminary data.</text>
</comment>
<feature type="domain" description="Peptidase S1" evidence="4">
    <location>
        <begin position="30"/>
        <end position="248"/>
    </location>
</feature>
<dbReference type="EMBL" id="JBHMQV010000001">
    <property type="protein sequence ID" value="MFC0842603.1"/>
    <property type="molecule type" value="Genomic_DNA"/>
</dbReference>
<dbReference type="InterPro" id="IPR009003">
    <property type="entry name" value="Peptidase_S1_PA"/>
</dbReference>
<evidence type="ECO:0000313" key="6">
    <source>
        <dbReference type="Proteomes" id="UP001589887"/>
    </source>
</evidence>
<accession>A0ABV6TAZ7</accession>
<dbReference type="InterPro" id="IPR001314">
    <property type="entry name" value="Peptidase_S1A"/>
</dbReference>
<evidence type="ECO:0000256" key="1">
    <source>
        <dbReference type="ARBA" id="ARBA00007664"/>
    </source>
</evidence>
<dbReference type="GO" id="GO:0016787">
    <property type="term" value="F:hydrolase activity"/>
    <property type="evidence" value="ECO:0007669"/>
    <property type="project" value="UniProtKB-KW"/>
</dbReference>
<gene>
    <name evidence="5" type="ORF">ACFH04_02485</name>
</gene>
<name>A0ABV6TAZ7_9ACTN</name>
<feature type="chain" id="PRO_5046476793" evidence="3">
    <location>
        <begin position="31"/>
        <end position="375"/>
    </location>
</feature>
<dbReference type="InterPro" id="IPR050430">
    <property type="entry name" value="Peptidase_S1"/>
</dbReference>
<dbReference type="InterPro" id="IPR043504">
    <property type="entry name" value="Peptidase_S1_PA_chymotrypsin"/>
</dbReference>
<feature type="signal peptide" evidence="3">
    <location>
        <begin position="1"/>
        <end position="30"/>
    </location>
</feature>
<evidence type="ECO:0000259" key="4">
    <source>
        <dbReference type="PROSITE" id="PS50240"/>
    </source>
</evidence>